<name>A0ABW2HSQ8_9ACTN</name>
<organism evidence="2 3">
    <name type="scientific">Paractinoplanes rhizophilus</name>
    <dbReference type="NCBI Taxonomy" id="1416877"/>
    <lineage>
        <taxon>Bacteria</taxon>
        <taxon>Bacillati</taxon>
        <taxon>Actinomycetota</taxon>
        <taxon>Actinomycetes</taxon>
        <taxon>Micromonosporales</taxon>
        <taxon>Micromonosporaceae</taxon>
        <taxon>Paractinoplanes</taxon>
    </lineage>
</organism>
<dbReference type="RefSeq" id="WP_378966728.1">
    <property type="nucleotide sequence ID" value="NZ_JBHTBJ010000006.1"/>
</dbReference>
<evidence type="ECO:0000313" key="2">
    <source>
        <dbReference type="EMBL" id="MFC7274595.1"/>
    </source>
</evidence>
<dbReference type="Gene3D" id="3.90.550.10">
    <property type="entry name" value="Spore Coat Polysaccharide Biosynthesis Protein SpsA, Chain A"/>
    <property type="match status" value="1"/>
</dbReference>
<dbReference type="EC" id="2.4.-.-" evidence="2"/>
<keyword evidence="3" id="KW-1185">Reference proteome</keyword>
<dbReference type="InterPro" id="IPR029044">
    <property type="entry name" value="Nucleotide-diphossugar_trans"/>
</dbReference>
<keyword evidence="2" id="KW-0328">Glycosyltransferase</keyword>
<accession>A0ABW2HSQ8</accession>
<dbReference type="Proteomes" id="UP001596548">
    <property type="component" value="Unassembled WGS sequence"/>
</dbReference>
<dbReference type="CDD" id="cd00761">
    <property type="entry name" value="Glyco_tranf_GTA_type"/>
    <property type="match status" value="1"/>
</dbReference>
<evidence type="ECO:0000313" key="3">
    <source>
        <dbReference type="Proteomes" id="UP001596548"/>
    </source>
</evidence>
<sequence length="758" mass="84612">MVVTPRLSIVVPFYNVERYIADCLDSLARQTLGDFEVILVDDGSKDASVEAARDFCARDGRFRIVTQENQGLGPARNTGVQHAQGDYLTFVDSDDLVPRHAYEIMVRSLDATSSSLAAGNARRFNNTYGVRQSYVHRIPFAANKPATHVFDHPSLATDRMVWNKVYRRTFWDQFKFEFPAIRYEDYPITLRAHLEAITVDCVAAPVYYWRERESGESITQLKFQYGNLADRVTSAEMVLDLLDKRAHELRGLVHRHFAEMDLATIVQAFATADDDDLGPLVALGRRLSSRLLPEVLAEATTFQRLEYEALEAGDTDLLRRLARFRAENHRRVEAVRHPTLPWRYESQYPGLRDSQLPSSYYRLPRAELAVRTSVTALDWTGDDLVLHGTAEIAHLPVDTTNTTLRLALVCGRREHRLPVTLTDRPGPEEPLAFETRIPRRVIAGLPDWAKSAWIAVDMRSGWVRRRDALTPGGLGYPLGDRVGGKWVQPVRTPDGRLTLQLRSGTPELTAAGVDGDDLVLTGRIPARLSRPELRLTRSAGDIVVPLRRERGVVAPGQREVTMDDFTARVALDDLIDAVNPDDPFLDRTVLVPRIHDGADQTLLLITGLRAGVMAARGGRVITVSRSPGQYLNLIEGPARVTADRIERSADTRRLTVSGPRWPGVSYDRITWRRFLPNSDEGIDAPCAITLGDDRWSAEADAGAMTGVGDAPNWTLFADPGDATPYAVQTDSFLLARLPLRVGPFTLRPRSGILHLETD</sequence>
<keyword evidence="2" id="KW-0808">Transferase</keyword>
<dbReference type="PANTHER" id="PTHR22916">
    <property type="entry name" value="GLYCOSYLTRANSFERASE"/>
    <property type="match status" value="1"/>
</dbReference>
<comment type="caution">
    <text evidence="2">The sequence shown here is derived from an EMBL/GenBank/DDBJ whole genome shotgun (WGS) entry which is preliminary data.</text>
</comment>
<dbReference type="SUPFAM" id="SSF53448">
    <property type="entry name" value="Nucleotide-diphospho-sugar transferases"/>
    <property type="match status" value="1"/>
</dbReference>
<reference evidence="3" key="1">
    <citation type="journal article" date="2019" name="Int. J. Syst. Evol. Microbiol.">
        <title>The Global Catalogue of Microorganisms (GCM) 10K type strain sequencing project: providing services to taxonomists for standard genome sequencing and annotation.</title>
        <authorList>
            <consortium name="The Broad Institute Genomics Platform"/>
            <consortium name="The Broad Institute Genome Sequencing Center for Infectious Disease"/>
            <person name="Wu L."/>
            <person name="Ma J."/>
        </authorList>
    </citation>
    <scope>NUCLEOTIDE SEQUENCE [LARGE SCALE GENOMIC DNA]</scope>
    <source>
        <strain evidence="3">XZYJT-10</strain>
    </source>
</reference>
<proteinExistence type="predicted"/>
<dbReference type="GO" id="GO:0016757">
    <property type="term" value="F:glycosyltransferase activity"/>
    <property type="evidence" value="ECO:0007669"/>
    <property type="project" value="UniProtKB-KW"/>
</dbReference>
<dbReference type="PANTHER" id="PTHR22916:SF3">
    <property type="entry name" value="UDP-GLCNAC:BETAGAL BETA-1,3-N-ACETYLGLUCOSAMINYLTRANSFERASE-LIKE PROTEIN 1"/>
    <property type="match status" value="1"/>
</dbReference>
<dbReference type="Pfam" id="PF00535">
    <property type="entry name" value="Glycos_transf_2"/>
    <property type="match status" value="1"/>
</dbReference>
<dbReference type="InterPro" id="IPR001173">
    <property type="entry name" value="Glyco_trans_2-like"/>
</dbReference>
<gene>
    <name evidence="2" type="ORF">ACFQS1_11435</name>
</gene>
<feature type="domain" description="Glycosyltransferase 2-like" evidence="1">
    <location>
        <begin position="8"/>
        <end position="133"/>
    </location>
</feature>
<dbReference type="EMBL" id="JBHTBJ010000006">
    <property type="protein sequence ID" value="MFC7274595.1"/>
    <property type="molecule type" value="Genomic_DNA"/>
</dbReference>
<protein>
    <submittedName>
        <fullName evidence="2">Glycosyltransferase</fullName>
        <ecNumber evidence="2">2.4.-.-</ecNumber>
    </submittedName>
</protein>
<evidence type="ECO:0000259" key="1">
    <source>
        <dbReference type="Pfam" id="PF00535"/>
    </source>
</evidence>